<keyword evidence="7" id="KW-1185">Reference proteome</keyword>
<dbReference type="Gene3D" id="3.80.10.10">
    <property type="entry name" value="Ribonuclease Inhibitor"/>
    <property type="match status" value="3"/>
</dbReference>
<dbReference type="InterPro" id="IPR001611">
    <property type="entry name" value="Leu-rich_rpt"/>
</dbReference>
<dbReference type="Pfam" id="PF00931">
    <property type="entry name" value="NB-ARC"/>
    <property type="match status" value="1"/>
</dbReference>
<dbReference type="InterPro" id="IPR002182">
    <property type="entry name" value="NB-ARC"/>
</dbReference>
<dbReference type="AlphaFoldDB" id="A0A803MMY9"/>
<dbReference type="OMA" id="LMFLEFE"/>
<evidence type="ECO:0000256" key="1">
    <source>
        <dbReference type="ARBA" id="ARBA00022614"/>
    </source>
</evidence>
<dbReference type="InterPro" id="IPR036388">
    <property type="entry name" value="WH-like_DNA-bd_sf"/>
</dbReference>
<dbReference type="InterPro" id="IPR032675">
    <property type="entry name" value="LRR_dom_sf"/>
</dbReference>
<dbReference type="PANTHER" id="PTHR36766:SF51">
    <property type="entry name" value="DISEASE RESISTANCE RPP13-LIKE PROTEIN 1"/>
    <property type="match status" value="1"/>
</dbReference>
<dbReference type="FunFam" id="3.40.50.300:FF:001091">
    <property type="entry name" value="Probable disease resistance protein At1g61300"/>
    <property type="match status" value="1"/>
</dbReference>
<dbReference type="GeneID" id="110718380"/>
<evidence type="ECO:0000313" key="6">
    <source>
        <dbReference type="EnsemblPlants" id="AUR62032640-RA:cds"/>
    </source>
</evidence>
<dbReference type="Pfam" id="PF25019">
    <property type="entry name" value="LRR_R13L1-DRL21"/>
    <property type="match status" value="1"/>
</dbReference>
<dbReference type="GO" id="GO:0043531">
    <property type="term" value="F:ADP binding"/>
    <property type="evidence" value="ECO:0007669"/>
    <property type="project" value="InterPro"/>
</dbReference>
<dbReference type="PROSITE" id="PS51450">
    <property type="entry name" value="LRR"/>
    <property type="match status" value="1"/>
</dbReference>
<feature type="domain" description="NB-ARC" evidence="3">
    <location>
        <begin position="142"/>
        <end position="312"/>
    </location>
</feature>
<dbReference type="Gene3D" id="1.10.10.10">
    <property type="entry name" value="Winged helix-like DNA-binding domain superfamily/Winged helix DNA-binding domain"/>
    <property type="match status" value="1"/>
</dbReference>
<dbReference type="InterPro" id="IPR058922">
    <property type="entry name" value="WHD_DRP"/>
</dbReference>
<evidence type="ECO:0000313" key="7">
    <source>
        <dbReference type="Proteomes" id="UP000596660"/>
    </source>
</evidence>
<gene>
    <name evidence="6" type="primary">LOC110718380</name>
</gene>
<dbReference type="InterPro" id="IPR056789">
    <property type="entry name" value="LRR_R13L1-DRL21"/>
</dbReference>
<protein>
    <submittedName>
        <fullName evidence="6">Uncharacterized protein</fullName>
    </submittedName>
</protein>
<dbReference type="PRINTS" id="PR00364">
    <property type="entry name" value="DISEASERSIST"/>
</dbReference>
<keyword evidence="1" id="KW-0433">Leucine-rich repeat</keyword>
<dbReference type="Gene3D" id="3.40.50.300">
    <property type="entry name" value="P-loop containing nucleotide triphosphate hydrolases"/>
    <property type="match status" value="1"/>
</dbReference>
<dbReference type="InterPro" id="IPR027417">
    <property type="entry name" value="P-loop_NTPase"/>
</dbReference>
<dbReference type="SUPFAM" id="SSF52058">
    <property type="entry name" value="L domain-like"/>
    <property type="match status" value="2"/>
</dbReference>
<evidence type="ECO:0000256" key="2">
    <source>
        <dbReference type="ARBA" id="ARBA00022821"/>
    </source>
</evidence>
<reference evidence="6" key="2">
    <citation type="submission" date="2021-03" db="UniProtKB">
        <authorList>
            <consortium name="EnsemblPlants"/>
        </authorList>
    </citation>
    <scope>IDENTIFICATION</scope>
</reference>
<name>A0A803MMY9_CHEQI</name>
<dbReference type="EnsemblPlants" id="AUR62032640-RA">
    <property type="protein sequence ID" value="AUR62032640-RA:cds"/>
    <property type="gene ID" value="AUR62032640"/>
</dbReference>
<dbReference type="Gramene" id="AUR62032640-RA">
    <property type="protein sequence ID" value="AUR62032640-RA:cds"/>
    <property type="gene ID" value="AUR62032640"/>
</dbReference>
<keyword evidence="2" id="KW-0611">Plant defense</keyword>
<evidence type="ECO:0000259" key="4">
    <source>
        <dbReference type="Pfam" id="PF23559"/>
    </source>
</evidence>
<organism evidence="6 7">
    <name type="scientific">Chenopodium quinoa</name>
    <name type="common">Quinoa</name>
    <dbReference type="NCBI Taxonomy" id="63459"/>
    <lineage>
        <taxon>Eukaryota</taxon>
        <taxon>Viridiplantae</taxon>
        <taxon>Streptophyta</taxon>
        <taxon>Embryophyta</taxon>
        <taxon>Tracheophyta</taxon>
        <taxon>Spermatophyta</taxon>
        <taxon>Magnoliopsida</taxon>
        <taxon>eudicotyledons</taxon>
        <taxon>Gunneridae</taxon>
        <taxon>Pentapetalae</taxon>
        <taxon>Caryophyllales</taxon>
        <taxon>Chenopodiaceae</taxon>
        <taxon>Chenopodioideae</taxon>
        <taxon>Atripliceae</taxon>
        <taxon>Chenopodium</taxon>
    </lineage>
</organism>
<feature type="domain" description="Disease resistance protein winged helix" evidence="4">
    <location>
        <begin position="396"/>
        <end position="464"/>
    </location>
</feature>
<dbReference type="PANTHER" id="PTHR36766">
    <property type="entry name" value="PLANT BROAD-SPECTRUM MILDEW RESISTANCE PROTEIN RPW8"/>
    <property type="match status" value="1"/>
</dbReference>
<sequence>MQDLQDLAYDLEDVLDTFATQAQIYELMLKEDVHGRVLKNNDPNFASSPSNNMVQSIVVSGSKALEHLSFMFNPGQDLTAKIEEINQQLKEILSQTKGLGLSVHLMQQQVEPPTAGRGWKSWRESTSLLCEPFVYGREGDRKEIISRLLNDDNSITGNNYVVIPIVGIGGIGKTTLAQLIYNDEEVDVFSVKAWVYVSQVFDAKTITTSIINSITGESNTFCDLDQAQVRLKKVLTGKRFLIVLDDIWSDTYSDWDVLRTPLRAGAKGSRVVATTRSQKVAWIMTPKLNSMILLEGLSNDDCWRIIVQNAFDDAGVSLSPNFCLMRDDMTNKCRGLPMVAKALGGLLRTKVEEDEWQEILHCDTLRMSESRVLEVLELSFHDLPSHLKRCFSYCSIFPYDHVFKEKDVILLWMAEGFLPENVGSKQMEDIGHDYFHDLVSRSFFEPSIKGSEYFKMHSLQTDLAREVAGKLCLAIKDCSVNKDWQKASCRARYISFSKLDEPERYTDTVSLKVSHFRTFAHFDKHIFSGSSNRVLDLIGMFQCMRVLLLPHMGLTIFPESIGDLKLLRLLNLSYNNIEELPGSLSNLVNLQTLLLKGCDKLQKLLENMRCLINLRHVDIDGTSVHEMPLGIGNLTNLQALNNFFIGANAPVIRDLKNLNHLRGKLTITGLENVLSSNDARDARLYQKSGLHELEMVWDWGNFINGVDDNTRIDVLDQLEPHKSIKVLTLRNYKGVAFPRWLGDPSFTKMVIIKLVGCERCESLPPLGKLPSLKELEVQEMRGLKVIGYDFHGVDCSNPFPALRTMRFKSMTSWESWLQSADNRGFSCLQELSIKDCSSLQQSLPSCLPSLHTLEIQRCKQLYASLPSLPRLQKLIIDDCSSLVMVDQLPLTLRQLVISSCQKLQFVEFRESYSSYDGKLTLEVLEVVNCQSLLTLLSKDRLKTLESHSSFPTLGLTERGNISSSDLSLFEEGLSPSKLANLTKLTISECPYLISFPEDLVLPGLRNLLISVCQNLESLPNQMHNFTSLQDLILTNCPKIHYFPKGGLPMKLISLYMDGLNIEQPMQEWELHNLHSLEKLSISEIGCSSNSVYSFPNGDIRLPSSLIGLAISGFINVKSVSCLGTLNLTSLYVRGCPNLECFVDNFLPPELRELWVVQCPVLKRRMERDPLRHTLSCITHLRFC</sequence>
<dbReference type="OrthoDB" id="2973320at2759"/>
<evidence type="ECO:0000259" key="5">
    <source>
        <dbReference type="Pfam" id="PF25019"/>
    </source>
</evidence>
<dbReference type="SMR" id="A0A803MMY9"/>
<dbReference type="RefSeq" id="XP_021752908.1">
    <property type="nucleotide sequence ID" value="XM_021897216.1"/>
</dbReference>
<dbReference type="Proteomes" id="UP000596660">
    <property type="component" value="Unplaced"/>
</dbReference>
<dbReference type="SUPFAM" id="SSF52540">
    <property type="entry name" value="P-loop containing nucleoside triphosphate hydrolases"/>
    <property type="match status" value="1"/>
</dbReference>
<dbReference type="Pfam" id="PF23559">
    <property type="entry name" value="WHD_DRP"/>
    <property type="match status" value="1"/>
</dbReference>
<reference evidence="6" key="1">
    <citation type="journal article" date="2017" name="Nature">
        <title>The genome of Chenopodium quinoa.</title>
        <authorList>
            <person name="Jarvis D.E."/>
            <person name="Ho Y.S."/>
            <person name="Lightfoot D.J."/>
            <person name="Schmoeckel S.M."/>
            <person name="Li B."/>
            <person name="Borm T.J.A."/>
            <person name="Ohyanagi H."/>
            <person name="Mineta K."/>
            <person name="Michell C.T."/>
            <person name="Saber N."/>
            <person name="Kharbatia N.M."/>
            <person name="Rupper R.R."/>
            <person name="Sharp A.R."/>
            <person name="Dally N."/>
            <person name="Boughton B.A."/>
            <person name="Woo Y.H."/>
            <person name="Gao G."/>
            <person name="Schijlen E.G.W.M."/>
            <person name="Guo X."/>
            <person name="Momin A.A."/>
            <person name="Negrao S."/>
            <person name="Al-Babili S."/>
            <person name="Gehring C."/>
            <person name="Roessner U."/>
            <person name="Jung C."/>
            <person name="Murphy K."/>
            <person name="Arold S.T."/>
            <person name="Gojobori T."/>
            <person name="van der Linden C.G."/>
            <person name="van Loo E.N."/>
            <person name="Jellen E.N."/>
            <person name="Maughan P.J."/>
            <person name="Tester M."/>
        </authorList>
    </citation>
    <scope>NUCLEOTIDE SEQUENCE [LARGE SCALE GENOMIC DNA]</scope>
    <source>
        <strain evidence="6">cv. PI 614886</strain>
    </source>
</reference>
<dbReference type="GO" id="GO:0006952">
    <property type="term" value="P:defense response"/>
    <property type="evidence" value="ECO:0007669"/>
    <property type="project" value="UniProtKB-KW"/>
</dbReference>
<proteinExistence type="predicted"/>
<dbReference type="Pfam" id="PF13855">
    <property type="entry name" value="LRR_8"/>
    <property type="match status" value="1"/>
</dbReference>
<dbReference type="KEGG" id="cqi:110718380"/>
<feature type="domain" description="R13L1/DRL21-like LRR repeat region" evidence="5">
    <location>
        <begin position="652"/>
        <end position="780"/>
    </location>
</feature>
<accession>A0A803MMY9</accession>
<evidence type="ECO:0000259" key="3">
    <source>
        <dbReference type="Pfam" id="PF00931"/>
    </source>
</evidence>